<feature type="compositionally biased region" description="Low complexity" evidence="1">
    <location>
        <begin position="497"/>
        <end position="507"/>
    </location>
</feature>
<feature type="compositionally biased region" description="Basic and acidic residues" evidence="1">
    <location>
        <begin position="367"/>
        <end position="376"/>
    </location>
</feature>
<dbReference type="PANTHER" id="PTHR46007">
    <property type="entry name" value="MEDIATOR OF RNA POLYMERASE II TRANSCRIPTION SUBUNIT 12"/>
    <property type="match status" value="1"/>
</dbReference>
<evidence type="ECO:0000313" key="3">
    <source>
        <dbReference type="Proteomes" id="UP000076580"/>
    </source>
</evidence>
<dbReference type="GO" id="GO:0008168">
    <property type="term" value="F:methyltransferase activity"/>
    <property type="evidence" value="ECO:0007669"/>
    <property type="project" value="UniProtKB-KW"/>
</dbReference>
<keyword evidence="2" id="KW-0808">Transferase</keyword>
<dbReference type="GeneID" id="63720460"/>
<feature type="compositionally biased region" description="Basic and acidic residues" evidence="1">
    <location>
        <begin position="907"/>
        <end position="922"/>
    </location>
</feature>
<reference evidence="2 3" key="1">
    <citation type="journal article" date="2016" name="Sci. Rep.">
        <title>Insights into Adaptations to a Near-Obligate Nematode Endoparasitic Lifestyle from the Finished Genome of Drechmeria coniospora.</title>
        <authorList>
            <person name="Zhang L."/>
            <person name="Zhou Z."/>
            <person name="Guo Q."/>
            <person name="Fokkens L."/>
            <person name="Miskei M."/>
            <person name="Pocsi I."/>
            <person name="Zhang W."/>
            <person name="Chen M."/>
            <person name="Wang L."/>
            <person name="Sun Y."/>
            <person name="Donzelli B.G."/>
            <person name="Gibson D.M."/>
            <person name="Nelson D.R."/>
            <person name="Luo J.G."/>
            <person name="Rep M."/>
            <person name="Liu H."/>
            <person name="Yang S."/>
            <person name="Wang J."/>
            <person name="Krasnoff S.B."/>
            <person name="Xu Y."/>
            <person name="Molnar I."/>
            <person name="Lin M."/>
        </authorList>
    </citation>
    <scope>NUCLEOTIDE SEQUENCE [LARGE SCALE GENOMIC DNA]</scope>
    <source>
        <strain evidence="2 3">ARSEF 6962</strain>
    </source>
</reference>
<feature type="compositionally biased region" description="Polar residues" evidence="1">
    <location>
        <begin position="240"/>
        <end position="266"/>
    </location>
</feature>
<feature type="compositionally biased region" description="Low complexity" evidence="1">
    <location>
        <begin position="432"/>
        <end position="444"/>
    </location>
</feature>
<feature type="region of interest" description="Disordered" evidence="1">
    <location>
        <begin position="1"/>
        <end position="449"/>
    </location>
</feature>
<feature type="compositionally biased region" description="Low complexity" evidence="1">
    <location>
        <begin position="18"/>
        <end position="35"/>
    </location>
</feature>
<comment type="caution">
    <text evidence="2">The sequence shown here is derived from an EMBL/GenBank/DDBJ whole genome shotgun (WGS) entry which is preliminary data.</text>
</comment>
<dbReference type="Proteomes" id="UP000076580">
    <property type="component" value="Chromosome 03"/>
</dbReference>
<feature type="compositionally biased region" description="Low complexity" evidence="1">
    <location>
        <begin position="186"/>
        <end position="198"/>
    </location>
</feature>
<feature type="compositionally biased region" description="Polar residues" evidence="1">
    <location>
        <begin position="154"/>
        <end position="165"/>
    </location>
</feature>
<dbReference type="STRING" id="98403.A0A151GFL4"/>
<dbReference type="InParanoid" id="A0A151GFL4"/>
<feature type="region of interest" description="Disordered" evidence="1">
    <location>
        <begin position="463"/>
        <end position="608"/>
    </location>
</feature>
<feature type="compositionally biased region" description="Polar residues" evidence="1">
    <location>
        <begin position="216"/>
        <end position="226"/>
    </location>
</feature>
<feature type="region of interest" description="Disordered" evidence="1">
    <location>
        <begin position="885"/>
        <end position="946"/>
    </location>
</feature>
<feature type="compositionally biased region" description="Low complexity" evidence="1">
    <location>
        <begin position="166"/>
        <end position="177"/>
    </location>
</feature>
<gene>
    <name evidence="2" type="ORF">DCS_07817</name>
</gene>
<dbReference type="EMBL" id="LAYC01000003">
    <property type="protein sequence ID" value="KYK55852.1"/>
    <property type="molecule type" value="Genomic_DNA"/>
</dbReference>
<dbReference type="GO" id="GO:0032259">
    <property type="term" value="P:methylation"/>
    <property type="evidence" value="ECO:0007669"/>
    <property type="project" value="UniProtKB-KW"/>
</dbReference>
<evidence type="ECO:0000313" key="2">
    <source>
        <dbReference type="EMBL" id="KYK55852.1"/>
    </source>
</evidence>
<keyword evidence="3" id="KW-1185">Reference proteome</keyword>
<dbReference type="InterPro" id="IPR051647">
    <property type="entry name" value="Mediator_comp_sub12"/>
</dbReference>
<dbReference type="GO" id="GO:0045944">
    <property type="term" value="P:positive regulation of transcription by RNA polymerase II"/>
    <property type="evidence" value="ECO:0007669"/>
    <property type="project" value="TreeGrafter"/>
</dbReference>
<feature type="compositionally biased region" description="Low complexity" evidence="1">
    <location>
        <begin position="344"/>
        <end position="359"/>
    </location>
</feature>
<feature type="compositionally biased region" description="Low complexity" evidence="1">
    <location>
        <begin position="466"/>
        <end position="478"/>
    </location>
</feature>
<feature type="compositionally biased region" description="Polar residues" evidence="1">
    <location>
        <begin position="592"/>
        <end position="601"/>
    </location>
</feature>
<feature type="compositionally biased region" description="Low complexity" evidence="1">
    <location>
        <begin position="542"/>
        <end position="553"/>
    </location>
</feature>
<feature type="compositionally biased region" description="Polar residues" evidence="1">
    <location>
        <begin position="406"/>
        <end position="431"/>
    </location>
</feature>
<protein>
    <submittedName>
        <fullName evidence="2">S-adenosylmethionine-dependent methyltransferase-like protein</fullName>
    </submittedName>
</protein>
<dbReference type="AlphaFoldDB" id="A0A151GFL4"/>
<name>A0A151GFL4_DRECN</name>
<dbReference type="GO" id="GO:0003713">
    <property type="term" value="F:transcription coactivator activity"/>
    <property type="evidence" value="ECO:0007669"/>
    <property type="project" value="TreeGrafter"/>
</dbReference>
<dbReference type="PANTHER" id="PTHR46007:SF8">
    <property type="entry name" value="C2H2-TYPE DOMAIN-CONTAINING PROTEIN"/>
    <property type="match status" value="1"/>
</dbReference>
<feature type="compositionally biased region" description="Polar residues" evidence="1">
    <location>
        <begin position="487"/>
        <end position="496"/>
    </location>
</feature>
<sequence>MPGFGRLGKHNNRSQQHAVAEPSPAASPVSSPAPSGTGLDPVTALKSGTGASAGAFAGAAPTLAPVPAATGSPVEATPSSALSSSTALSSSESFIDLQQQQQLHHPQPQHHQQPPQPPNPHPHLYNPSVNRPPSLQIQPVVGVGVGVGGSSSGFKQQQPQTPTDCASSAGSAGPDSANQRYAAAIHSQHQSLQPSSQQARQLYPSDSTDDLAGSAGYQQSPISTNAPEKRSTRKLFKGIFSSTRSSHDTTNNQQQQAHGSSDNTVGLASRPSKRVSYSGPRDNRPAKVDAPGCPQPAAVTVGQGREPRPTAANTTIRQIPGEQLDTSSFDEEHFLTPIHPPPQQQQGQQPPASQQQPQQRIGTLHVQDQRARHDPQELLPATYDHQLPPEGRLPQSQPPPPQQLQYVGNSIQGSYTSSLDQHTVPSHQAAGQKQKQQQQQQPQQNAETISQLSGESLIIDTEQRSVDQQQSVPSSPVVYSAAAHPQDPSSTSKSPAVQTTTVVQPQSQPQPQPQPQQHFVMPNPAGAAPPGRRMDTDKALRSPAEATSAAPPSYRQGSMTLNTMSPLPSAPPNPAYRGDRAAQFDGPGGNDQGRNSPQPSNAERDAEGEKQFKELCESLFFCVGEVPMLTEPTAVTKYKNVKRLYFDGKSQIEQLSNQVETLQNAVANQRMSQSRTAWDDNEYMTRFNRLNGAINNLSFNIRKDWSTLPQWLEGYASADALKTGKQEMTAVGRAIVSRWIVEEIFNRCFHPGLDPQLSSQLKEIELSIRGNAHVMHSQAEYDALTTKVVNWRMATLDGLQKKLSATTVADNRATLTSKATANMTAYLYRFLSNPPPPGVEGSTSMIAELAVAIATNLPLESRDVAIAYPMPGDVVHPHLMEVEKTGLPTLGSQKSETDVVGEEDEDNAVKIKESGGKLRGDNLKPGTSSTKAGDAPPPPKSSKGRQ</sequence>
<evidence type="ECO:0000256" key="1">
    <source>
        <dbReference type="SAM" id="MobiDB-lite"/>
    </source>
</evidence>
<organism evidence="2 3">
    <name type="scientific">Drechmeria coniospora</name>
    <name type="common">Nematophagous fungus</name>
    <name type="synonym">Meria coniospora</name>
    <dbReference type="NCBI Taxonomy" id="98403"/>
    <lineage>
        <taxon>Eukaryota</taxon>
        <taxon>Fungi</taxon>
        <taxon>Dikarya</taxon>
        <taxon>Ascomycota</taxon>
        <taxon>Pezizomycotina</taxon>
        <taxon>Sordariomycetes</taxon>
        <taxon>Hypocreomycetidae</taxon>
        <taxon>Hypocreales</taxon>
        <taxon>Ophiocordycipitaceae</taxon>
        <taxon>Drechmeria</taxon>
    </lineage>
</organism>
<proteinExistence type="predicted"/>
<accession>A0A151GFL4</accession>
<feature type="compositionally biased region" description="Polar residues" evidence="1">
    <location>
        <begin position="555"/>
        <end position="566"/>
    </location>
</feature>
<dbReference type="GO" id="GO:0016592">
    <property type="term" value="C:mediator complex"/>
    <property type="evidence" value="ECO:0007669"/>
    <property type="project" value="TreeGrafter"/>
</dbReference>
<dbReference type="RefSeq" id="XP_040655204.1">
    <property type="nucleotide sequence ID" value="XM_040805100.1"/>
</dbReference>
<feature type="compositionally biased region" description="Low complexity" evidence="1">
    <location>
        <begin position="47"/>
        <end position="113"/>
    </location>
</feature>
<feature type="compositionally biased region" description="Polar residues" evidence="1">
    <location>
        <begin position="127"/>
        <end position="137"/>
    </location>
</feature>
<keyword evidence="2" id="KW-0489">Methyltransferase</keyword>